<dbReference type="Proteomes" id="UP000007110">
    <property type="component" value="Unassembled WGS sequence"/>
</dbReference>
<evidence type="ECO:0000256" key="8">
    <source>
        <dbReference type="ARBA" id="ARBA00022692"/>
    </source>
</evidence>
<keyword evidence="9" id="KW-0479">Metal-binding</keyword>
<dbReference type="InterPro" id="IPR037732">
    <property type="entry name" value="C2A_Synaptotagmin-7"/>
</dbReference>
<dbReference type="InterPro" id="IPR035892">
    <property type="entry name" value="C2_domain_sf"/>
</dbReference>
<dbReference type="GO" id="GO:0010817">
    <property type="term" value="P:regulation of hormone levels"/>
    <property type="evidence" value="ECO:0007669"/>
    <property type="project" value="UniProtKB-ARBA"/>
</dbReference>
<dbReference type="CDD" id="cd08386">
    <property type="entry name" value="C2A_Synaptotagmin-7"/>
    <property type="match status" value="1"/>
</dbReference>
<evidence type="ECO:0000256" key="1">
    <source>
        <dbReference type="ARBA" id="ARBA00004160"/>
    </source>
</evidence>
<keyword evidence="15" id="KW-0472">Membrane</keyword>
<evidence type="ECO:0000256" key="4">
    <source>
        <dbReference type="ARBA" id="ARBA00004432"/>
    </source>
</evidence>
<dbReference type="Pfam" id="PF00168">
    <property type="entry name" value="C2"/>
    <property type="match status" value="2"/>
</dbReference>
<evidence type="ECO:0000313" key="31">
    <source>
        <dbReference type="Proteomes" id="UP000007110"/>
    </source>
</evidence>
<dbReference type="GO" id="GO:0099502">
    <property type="term" value="P:calcium-dependent activation of synaptic vesicle fusion"/>
    <property type="evidence" value="ECO:0000318"/>
    <property type="project" value="GO_Central"/>
</dbReference>
<dbReference type="RefSeq" id="XP_030844496.1">
    <property type="nucleotide sequence ID" value="XM_030988636.1"/>
</dbReference>
<dbReference type="GO" id="GO:0070382">
    <property type="term" value="C:exocytic vesicle"/>
    <property type="evidence" value="ECO:0000318"/>
    <property type="project" value="GO_Central"/>
</dbReference>
<dbReference type="PANTHER" id="PTHR10024">
    <property type="entry name" value="SYNAPTOTAGMIN"/>
    <property type="match status" value="1"/>
</dbReference>
<reference evidence="31" key="1">
    <citation type="submission" date="2015-02" db="EMBL/GenBank/DDBJ databases">
        <title>Genome sequencing for Strongylocentrotus purpuratus.</title>
        <authorList>
            <person name="Murali S."/>
            <person name="Liu Y."/>
            <person name="Vee V."/>
            <person name="English A."/>
            <person name="Wang M."/>
            <person name="Skinner E."/>
            <person name="Han Y."/>
            <person name="Muzny D.M."/>
            <person name="Worley K.C."/>
            <person name="Gibbs R.A."/>
        </authorList>
    </citation>
    <scope>NUCLEOTIDE SEQUENCE</scope>
</reference>
<dbReference type="Gene3D" id="2.60.40.150">
    <property type="entry name" value="C2 domain"/>
    <property type="match status" value="2"/>
</dbReference>
<dbReference type="InParanoid" id="A0A7M7P0X8"/>
<dbReference type="PANTHER" id="PTHR10024:SF344">
    <property type="entry name" value="SYNAPTOTAGMIN-7"/>
    <property type="match status" value="1"/>
</dbReference>
<keyword evidence="20" id="KW-0449">Lipoprotein</keyword>
<dbReference type="InterPro" id="IPR000008">
    <property type="entry name" value="C2_dom"/>
</dbReference>
<sequence length="276" mass="31831">MQFGEELGKIQFSLMYDFPDQTLVLRIVKANHLPAKDFSGTSDPFVKIMLLPDKKVKMETKVKRKNLNPIWNESFHFEGYPYSKIQERVLHLQVLDYDRFSRNDPIGEINLPLAEIDLTHEKLYWRSLTPSKKSSGKLGSLLISLCYAPTAGRITITVLKCQNLAAKDITGKSDPYVKIWHMHKDKRVEKKKTVIKYHTLNPVYNESFVFNIPLDRIRDTTFVVSVLDKDRLSKNDMIGGILLGARTSPAEMSHWNEMMSKPRTNIAKWHVLKGVN</sequence>
<dbReference type="GO" id="GO:0005516">
    <property type="term" value="F:calmodulin binding"/>
    <property type="evidence" value="ECO:0007669"/>
    <property type="project" value="UniProtKB-KW"/>
</dbReference>
<dbReference type="KEGG" id="spu:594711"/>
<protein>
    <recommendedName>
        <fullName evidence="27">Synaptotagmin-7</fullName>
    </recommendedName>
    <alternativeName>
        <fullName evidence="28">Synaptotagmin VII</fullName>
    </alternativeName>
</protein>
<evidence type="ECO:0000256" key="22">
    <source>
        <dbReference type="ARBA" id="ARBA00034106"/>
    </source>
</evidence>
<evidence type="ECO:0000256" key="13">
    <source>
        <dbReference type="ARBA" id="ARBA00022989"/>
    </source>
</evidence>
<evidence type="ECO:0000256" key="6">
    <source>
        <dbReference type="ARBA" id="ARBA00022483"/>
    </source>
</evidence>
<dbReference type="GO" id="GO:0006906">
    <property type="term" value="P:vesicle fusion"/>
    <property type="evidence" value="ECO:0000318"/>
    <property type="project" value="GO_Central"/>
</dbReference>
<keyword evidence="10" id="KW-0677">Repeat</keyword>
<keyword evidence="19" id="KW-0966">Cell projection</keyword>
<dbReference type="GO" id="GO:0000149">
    <property type="term" value="F:SNARE binding"/>
    <property type="evidence" value="ECO:0000318"/>
    <property type="project" value="GO_Central"/>
</dbReference>
<keyword evidence="31" id="KW-1185">Reference proteome</keyword>
<name>A0A7M7P0X8_STRPU</name>
<evidence type="ECO:0000313" key="30">
    <source>
        <dbReference type="EnsemblMetazoa" id="XP_030844496"/>
    </source>
</evidence>
<dbReference type="GO" id="GO:0010646">
    <property type="term" value="P:regulation of cell communication"/>
    <property type="evidence" value="ECO:0007669"/>
    <property type="project" value="UniProtKB-ARBA"/>
</dbReference>
<keyword evidence="8" id="KW-0812">Transmembrane</keyword>
<keyword evidence="13" id="KW-1133">Transmembrane helix</keyword>
<evidence type="ECO:0000256" key="7">
    <source>
        <dbReference type="ARBA" id="ARBA00022553"/>
    </source>
</evidence>
<dbReference type="GO" id="GO:0030670">
    <property type="term" value="C:phagocytic vesicle membrane"/>
    <property type="evidence" value="ECO:0007669"/>
    <property type="project" value="UniProtKB-SubCell"/>
</dbReference>
<evidence type="ECO:0000256" key="18">
    <source>
        <dbReference type="ARBA" id="ARBA00023228"/>
    </source>
</evidence>
<evidence type="ECO:0000256" key="27">
    <source>
        <dbReference type="ARBA" id="ARBA00067957"/>
    </source>
</evidence>
<keyword evidence="12" id="KW-0112">Calmodulin-binding</keyword>
<dbReference type="PRINTS" id="PR00360">
    <property type="entry name" value="C2DOMAIN"/>
</dbReference>
<dbReference type="FunFam" id="2.60.40.150:FF:000027">
    <property type="entry name" value="Synaptotagmin 7"/>
    <property type="match status" value="1"/>
</dbReference>
<keyword evidence="16" id="KW-0564">Palmitate</keyword>
<evidence type="ECO:0000256" key="28">
    <source>
        <dbReference type="ARBA" id="ARBA00080491"/>
    </source>
</evidence>
<evidence type="ECO:0000256" key="21">
    <source>
        <dbReference type="ARBA" id="ARBA00023329"/>
    </source>
</evidence>
<organism evidence="30 31">
    <name type="scientific">Strongylocentrotus purpuratus</name>
    <name type="common">Purple sea urchin</name>
    <dbReference type="NCBI Taxonomy" id="7668"/>
    <lineage>
        <taxon>Eukaryota</taxon>
        <taxon>Metazoa</taxon>
        <taxon>Echinodermata</taxon>
        <taxon>Eleutherozoa</taxon>
        <taxon>Echinozoa</taxon>
        <taxon>Echinoidea</taxon>
        <taxon>Euechinoidea</taxon>
        <taxon>Echinacea</taxon>
        <taxon>Camarodonta</taxon>
        <taxon>Echinidea</taxon>
        <taxon>Strongylocentrotidae</taxon>
        <taxon>Strongylocentrotus</taxon>
    </lineage>
</organism>
<evidence type="ECO:0000256" key="14">
    <source>
        <dbReference type="ARBA" id="ARBA00023018"/>
    </source>
</evidence>
<evidence type="ECO:0000256" key="5">
    <source>
        <dbReference type="ARBA" id="ARBA00022475"/>
    </source>
</evidence>
<dbReference type="PRINTS" id="PR00399">
    <property type="entry name" value="SYNAPTOTAGMN"/>
</dbReference>
<evidence type="ECO:0000256" key="26">
    <source>
        <dbReference type="ARBA" id="ARBA00064595"/>
    </source>
</evidence>
<dbReference type="GO" id="GO:0001778">
    <property type="term" value="P:plasma membrane repair"/>
    <property type="evidence" value="ECO:0007669"/>
    <property type="project" value="UniProtKB-ARBA"/>
</dbReference>
<evidence type="ECO:0000256" key="19">
    <source>
        <dbReference type="ARBA" id="ARBA00023273"/>
    </source>
</evidence>
<evidence type="ECO:0000256" key="17">
    <source>
        <dbReference type="ARBA" id="ARBA00023140"/>
    </source>
</evidence>
<comment type="subunit">
    <text evidence="26">Homodimer. Can also form heterodimers with SYT6, SYT9 and SYT10. Interacts with calmodulin (CALM1, CALM2 or CALM3). Interacts with CD63; required for localization to lysosomes. Interacts with APP.</text>
</comment>
<dbReference type="GO" id="GO:0016192">
    <property type="term" value="P:vesicle-mediated transport"/>
    <property type="evidence" value="ECO:0000318"/>
    <property type="project" value="GO_Central"/>
</dbReference>
<dbReference type="GO" id="GO:0005765">
    <property type="term" value="C:lysosomal membrane"/>
    <property type="evidence" value="ECO:0007669"/>
    <property type="project" value="UniProtKB-SubCell"/>
</dbReference>
<dbReference type="SMART" id="SM00239">
    <property type="entry name" value="C2"/>
    <property type="match status" value="2"/>
</dbReference>
<dbReference type="GO" id="GO:0023051">
    <property type="term" value="P:regulation of signaling"/>
    <property type="evidence" value="ECO:0007669"/>
    <property type="project" value="UniProtKB-ARBA"/>
</dbReference>
<reference evidence="30" key="2">
    <citation type="submission" date="2021-01" db="UniProtKB">
        <authorList>
            <consortium name="EnsemblMetazoa"/>
        </authorList>
    </citation>
    <scope>IDENTIFICATION</scope>
</reference>
<evidence type="ECO:0000259" key="29">
    <source>
        <dbReference type="PROSITE" id="PS50004"/>
    </source>
</evidence>
<dbReference type="CDD" id="cd08405">
    <property type="entry name" value="C2B_Synaptotagmin-7"/>
    <property type="match status" value="1"/>
</dbReference>
<keyword evidence="5" id="KW-1003">Cell membrane</keyword>
<dbReference type="GO" id="GO:0060341">
    <property type="term" value="P:regulation of cellular localization"/>
    <property type="evidence" value="ECO:0007669"/>
    <property type="project" value="UniProtKB-ARBA"/>
</dbReference>
<dbReference type="OrthoDB" id="67700at2759"/>
<keyword evidence="11" id="KW-0106">Calcium</keyword>
<dbReference type="InterPro" id="IPR001565">
    <property type="entry name" value="Synaptotagmin"/>
</dbReference>
<evidence type="ECO:0000256" key="12">
    <source>
        <dbReference type="ARBA" id="ARBA00022860"/>
    </source>
</evidence>
<dbReference type="GO" id="GO:0005886">
    <property type="term" value="C:plasma membrane"/>
    <property type="evidence" value="ECO:0000318"/>
    <property type="project" value="GO_Central"/>
</dbReference>
<keyword evidence="17" id="KW-0576">Peroxisome</keyword>
<evidence type="ECO:0000256" key="3">
    <source>
        <dbReference type="ARBA" id="ARBA00004363"/>
    </source>
</evidence>
<dbReference type="GO" id="GO:0030424">
    <property type="term" value="C:axon"/>
    <property type="evidence" value="ECO:0000318"/>
    <property type="project" value="GO_Central"/>
</dbReference>
<evidence type="ECO:0000256" key="16">
    <source>
        <dbReference type="ARBA" id="ARBA00023139"/>
    </source>
</evidence>
<dbReference type="GO" id="GO:0045202">
    <property type="term" value="C:synapse"/>
    <property type="evidence" value="ECO:0000318"/>
    <property type="project" value="GO_Central"/>
</dbReference>
<feature type="domain" description="C2" evidence="29">
    <location>
        <begin position="137"/>
        <end position="270"/>
    </location>
</feature>
<evidence type="ECO:0000256" key="15">
    <source>
        <dbReference type="ARBA" id="ARBA00023136"/>
    </source>
</evidence>
<evidence type="ECO:0000256" key="2">
    <source>
        <dbReference type="ARBA" id="ARBA00004162"/>
    </source>
</evidence>
<dbReference type="SUPFAM" id="SSF49562">
    <property type="entry name" value="C2 domain (Calcium/lipid-binding domain, CaLB)"/>
    <property type="match status" value="2"/>
</dbReference>
<accession>A0A7M7P0X8</accession>
<dbReference type="GO" id="GO:0046872">
    <property type="term" value="F:metal ion binding"/>
    <property type="evidence" value="ECO:0007669"/>
    <property type="project" value="UniProtKB-KW"/>
</dbReference>
<evidence type="ECO:0000256" key="24">
    <source>
        <dbReference type="ARBA" id="ARBA00046271"/>
    </source>
</evidence>
<dbReference type="GO" id="GO:0030672">
    <property type="term" value="C:synaptic vesicle membrane"/>
    <property type="evidence" value="ECO:0007669"/>
    <property type="project" value="UniProtKB-SubCell"/>
</dbReference>
<dbReference type="GeneID" id="594711"/>
<dbReference type="GO" id="GO:0005544">
    <property type="term" value="F:calcium-dependent phospholipid binding"/>
    <property type="evidence" value="ECO:0000318"/>
    <property type="project" value="GO_Central"/>
</dbReference>
<dbReference type="GO" id="GO:0017158">
    <property type="term" value="P:regulation of calcium ion-dependent exocytosis"/>
    <property type="evidence" value="ECO:0000318"/>
    <property type="project" value="GO_Central"/>
</dbReference>
<keyword evidence="21" id="KW-0968">Cytoplasmic vesicle</keyword>
<dbReference type="GO" id="GO:0005778">
    <property type="term" value="C:peroxisomal membrane"/>
    <property type="evidence" value="ECO:0007669"/>
    <property type="project" value="UniProtKB-SubCell"/>
</dbReference>
<dbReference type="GO" id="GO:0042734">
    <property type="term" value="C:presynaptic membrane"/>
    <property type="evidence" value="ECO:0007669"/>
    <property type="project" value="UniProtKB-ARBA"/>
</dbReference>
<keyword evidence="6" id="KW-0268">Exocytosis</keyword>
<keyword evidence="18" id="KW-0458">Lysosome</keyword>
<dbReference type="PROSITE" id="PS50004">
    <property type="entry name" value="C2"/>
    <property type="match status" value="2"/>
</dbReference>
<evidence type="ECO:0000256" key="11">
    <source>
        <dbReference type="ARBA" id="ARBA00022837"/>
    </source>
</evidence>
<keyword evidence="7" id="KW-0597">Phosphoprotein</keyword>
<feature type="domain" description="C2" evidence="29">
    <location>
        <begin position="6"/>
        <end position="126"/>
    </location>
</feature>
<evidence type="ECO:0000256" key="20">
    <source>
        <dbReference type="ARBA" id="ARBA00023288"/>
    </source>
</evidence>
<dbReference type="GO" id="GO:0061891">
    <property type="term" value="F:calcium ion sensor activity"/>
    <property type="evidence" value="ECO:0000318"/>
    <property type="project" value="GO_Central"/>
</dbReference>
<keyword evidence="14" id="KW-0770">Synapse</keyword>
<dbReference type="FunCoup" id="A0A7M7P0X8">
    <property type="interactions" value="355"/>
</dbReference>
<dbReference type="EnsemblMetazoa" id="XM_030988636">
    <property type="protein sequence ID" value="XP_030844496"/>
    <property type="gene ID" value="LOC594711"/>
</dbReference>
<dbReference type="OMA" id="KTPVYKC"/>
<evidence type="ECO:0000256" key="9">
    <source>
        <dbReference type="ARBA" id="ARBA00022723"/>
    </source>
</evidence>
<dbReference type="AlphaFoldDB" id="A0A7M7P0X8"/>
<evidence type="ECO:0000256" key="10">
    <source>
        <dbReference type="ARBA" id="ARBA00022737"/>
    </source>
</evidence>
<dbReference type="FunFam" id="2.60.40.150:FF:000028">
    <property type="entry name" value="Synaptotagmin 7"/>
    <property type="match status" value="1"/>
</dbReference>
<proteinExistence type="predicted"/>
<evidence type="ECO:0000256" key="25">
    <source>
        <dbReference type="ARBA" id="ARBA00060464"/>
    </source>
</evidence>
<dbReference type="GO" id="GO:1990927">
    <property type="term" value="P:calcium ion regulated lysosome exocytosis"/>
    <property type="evidence" value="ECO:0007669"/>
    <property type="project" value="UniProtKB-ARBA"/>
</dbReference>
<dbReference type="InterPro" id="IPR037741">
    <property type="entry name" value="C2B_Synaptotagmin-7"/>
</dbReference>
<evidence type="ECO:0000256" key="23">
    <source>
        <dbReference type="ARBA" id="ARBA00034109"/>
    </source>
</evidence>
<comment type="subcellular location">
    <subcellularLocation>
        <location evidence="2">Cell membrane</location>
        <topology evidence="2">Single-pass membrane protein</topology>
    </subcellularLocation>
    <subcellularLocation>
        <location evidence="25">Cytoplasmic vesicle</location>
        <location evidence="25">Phagosome membrane</location>
        <topology evidence="25">Single-pass membrane protein</topology>
    </subcellularLocation>
    <subcellularLocation>
        <location evidence="1">Cytoplasmic vesicle</location>
        <location evidence="1">Secretory vesicle membrane</location>
        <topology evidence="1">Single-pass membrane protein</topology>
    </subcellularLocation>
    <subcellularLocation>
        <location evidence="4">Cytoplasmic vesicle</location>
        <location evidence="4">Secretory vesicle</location>
        <location evidence="4">Synaptic vesicle membrane</location>
    </subcellularLocation>
    <subcellularLocation>
        <location evidence="3">Lysosome membrane</location>
        <topology evidence="3">Single-pass membrane protein</topology>
    </subcellularLocation>
    <subcellularLocation>
        <location evidence="24">Peroxisome membrane</location>
    </subcellularLocation>
    <subcellularLocation>
        <location evidence="22">Presynapse</location>
    </subcellularLocation>
    <subcellularLocation>
        <location evidence="23">Synaptic cell membrane</location>
    </subcellularLocation>
</comment>